<name>A0A916BEM5_9PROT</name>
<dbReference type="PROSITE" id="PS51257">
    <property type="entry name" value="PROKAR_LIPOPROTEIN"/>
    <property type="match status" value="1"/>
</dbReference>
<protein>
    <recommendedName>
        <fullName evidence="3">Lipoprotein</fullName>
    </recommendedName>
</protein>
<evidence type="ECO:0000313" key="1">
    <source>
        <dbReference type="EMBL" id="CAE6690370.1"/>
    </source>
</evidence>
<evidence type="ECO:0000313" key="2">
    <source>
        <dbReference type="Proteomes" id="UP000675882"/>
    </source>
</evidence>
<evidence type="ECO:0008006" key="3">
    <source>
        <dbReference type="Google" id="ProtNLM"/>
    </source>
</evidence>
<dbReference type="AlphaFoldDB" id="A0A916BEM5"/>
<comment type="caution">
    <text evidence="1">The sequence shown here is derived from an EMBL/GenBank/DDBJ whole genome shotgun (WGS) entry which is preliminary data.</text>
</comment>
<reference evidence="1" key="1">
    <citation type="submission" date="2021-02" db="EMBL/GenBank/DDBJ databases">
        <authorList>
            <person name="Han P."/>
        </authorList>
    </citation>
    <scope>NUCLEOTIDE SEQUENCE</scope>
    <source>
        <strain evidence="1">Candidatus Nitrotoga sp. ZN8</strain>
    </source>
</reference>
<gene>
    <name evidence="1" type="ORF">NTGZN8_110015</name>
</gene>
<accession>A0A916BEM5</accession>
<keyword evidence="2" id="KW-1185">Reference proteome</keyword>
<proteinExistence type="predicted"/>
<dbReference type="EMBL" id="CAJNBL010000003">
    <property type="protein sequence ID" value="CAE6690370.1"/>
    <property type="molecule type" value="Genomic_DNA"/>
</dbReference>
<dbReference type="Proteomes" id="UP000675882">
    <property type="component" value="Unassembled WGS sequence"/>
</dbReference>
<sequence length="357" mass="39390">MQRIGLLVVLLMLFGCSYHGPDALSITRPEYNVVIQRTNEQELLLNLVRLRYRDTPYFLSVEKVASSVEFSRGMSASALLPAGGANSGSLSGTVMFSEKPTVFYSPLDGEKFVRKMMTPLSLDMLVLLVNSGWSVERVLAVTLHEINGIKNAPTASGPTPLREPEFRDFRAALKHLRVLQVRKLVELGQLPEGAGASMELRFVPGVENDEDVRAFKRILRLNPQGNRYKIVPGIGGVGGGDVITFATRSLIASMNYLSQGVEAPPVDMEAGRVTRTLDHNNLPFDWQDMLSGIFRVHSSQIEPDNAAVGVGYRNAWFWIQDNDLDTKATFSLLSQLLALQGSHTPVQGTNINYSISR</sequence>
<organism evidence="1 2">
    <name type="scientific">Candidatus Nitrotoga fabula</name>
    <dbReference type="NCBI Taxonomy" id="2182327"/>
    <lineage>
        <taxon>Bacteria</taxon>
        <taxon>Pseudomonadati</taxon>
        <taxon>Pseudomonadota</taxon>
        <taxon>Betaproteobacteria</taxon>
        <taxon>Nitrosomonadales</taxon>
        <taxon>Gallionellaceae</taxon>
        <taxon>Candidatus Nitrotoga</taxon>
    </lineage>
</organism>